<keyword evidence="3" id="KW-1185">Reference proteome</keyword>
<feature type="domain" description="Erythromycin biosynthesis protein CIII-like C-terminal" evidence="1">
    <location>
        <begin position="311"/>
        <end position="412"/>
    </location>
</feature>
<organism evidence="2 3">
    <name type="scientific">Neorhodopirellula pilleata</name>
    <dbReference type="NCBI Taxonomy" id="2714738"/>
    <lineage>
        <taxon>Bacteria</taxon>
        <taxon>Pseudomonadati</taxon>
        <taxon>Planctomycetota</taxon>
        <taxon>Planctomycetia</taxon>
        <taxon>Pirellulales</taxon>
        <taxon>Pirellulaceae</taxon>
        <taxon>Neorhodopirellula</taxon>
    </lineage>
</organism>
<comment type="caution">
    <text evidence="2">The sequence shown here is derived from an EMBL/GenBank/DDBJ whole genome shotgun (WGS) entry which is preliminary data.</text>
</comment>
<dbReference type="EMBL" id="SJPM01000009">
    <property type="protein sequence ID" value="TWT93628.1"/>
    <property type="molecule type" value="Genomic_DNA"/>
</dbReference>
<sequence>MTTTDRPIAILSACGSRGDVNPIAAIARELVELGYECHVSVAEPYADVVSAAGAIPNVVIDRKSFDAIVSQSSFWKPLAGGRRVLTEVVQGFFQPHLDFIERHYVPGRTTLVAHPLDFASRVFREIHPDCPLTSIHLAPAMMRHPEFPPRLLPDRVWTRWVLPSGWPRWNRATYWLGDYCFLDRILGPTVNRARRKLGGLPKQRRLMNHWWHSPDQVLAMYPAWFAPEIASQYASERFHFVGFPLDDGIAGESADQSFEPPVSENRPLLVTTGSAHHGDAEFVRRVAQICQRRNVPVVSCCPSNPRLNVGTNNLHSVGYIPLGRWLPHCRGLIHHGGVGTTSRAIDAGIPQMIRPLAFDQFDHAQRIERFCLGIWLRNDRELESAVSRLLEYEVKPSDRPVASANRVAAEMIHRL</sequence>
<keyword evidence="2" id="KW-0328">Glycosyltransferase</keyword>
<name>A0A5C6A2Z4_9BACT</name>
<evidence type="ECO:0000313" key="2">
    <source>
        <dbReference type="EMBL" id="TWT93628.1"/>
    </source>
</evidence>
<dbReference type="PANTHER" id="PTHR48050">
    <property type="entry name" value="STEROL 3-BETA-GLUCOSYLTRANSFERASE"/>
    <property type="match status" value="1"/>
</dbReference>
<dbReference type="Gene3D" id="3.40.50.2000">
    <property type="entry name" value="Glycogen Phosphorylase B"/>
    <property type="match status" value="2"/>
</dbReference>
<dbReference type="RefSeq" id="WP_146579441.1">
    <property type="nucleotide sequence ID" value="NZ_SJPM01000009.1"/>
</dbReference>
<dbReference type="AlphaFoldDB" id="A0A5C6A2Z4"/>
<gene>
    <name evidence="2" type="ORF">Pla100_41460</name>
</gene>
<dbReference type="OrthoDB" id="9805366at2"/>
<dbReference type="Proteomes" id="UP000316213">
    <property type="component" value="Unassembled WGS sequence"/>
</dbReference>
<reference evidence="2 3" key="1">
    <citation type="submission" date="2019-02" db="EMBL/GenBank/DDBJ databases">
        <title>Deep-cultivation of Planctomycetes and their phenomic and genomic characterization uncovers novel biology.</title>
        <authorList>
            <person name="Wiegand S."/>
            <person name="Jogler M."/>
            <person name="Boedeker C."/>
            <person name="Pinto D."/>
            <person name="Vollmers J."/>
            <person name="Rivas-Marin E."/>
            <person name="Kohn T."/>
            <person name="Peeters S.H."/>
            <person name="Heuer A."/>
            <person name="Rast P."/>
            <person name="Oberbeckmann S."/>
            <person name="Bunk B."/>
            <person name="Jeske O."/>
            <person name="Meyerdierks A."/>
            <person name="Storesund J.E."/>
            <person name="Kallscheuer N."/>
            <person name="Luecker S."/>
            <person name="Lage O.M."/>
            <person name="Pohl T."/>
            <person name="Merkel B.J."/>
            <person name="Hornburger P."/>
            <person name="Mueller R.-W."/>
            <person name="Bruemmer F."/>
            <person name="Labrenz M."/>
            <person name="Spormann A.M."/>
            <person name="Op Den Camp H."/>
            <person name="Overmann J."/>
            <person name="Amann R."/>
            <person name="Jetten M.S.M."/>
            <person name="Mascher T."/>
            <person name="Medema M.H."/>
            <person name="Devos D.P."/>
            <person name="Kaster A.-K."/>
            <person name="Ovreas L."/>
            <person name="Rohde M."/>
            <person name="Galperin M.Y."/>
            <person name="Jogler C."/>
        </authorList>
    </citation>
    <scope>NUCLEOTIDE SEQUENCE [LARGE SCALE GENOMIC DNA]</scope>
    <source>
        <strain evidence="2 3">Pla100</strain>
    </source>
</reference>
<evidence type="ECO:0000313" key="3">
    <source>
        <dbReference type="Proteomes" id="UP000316213"/>
    </source>
</evidence>
<protein>
    <submittedName>
        <fullName evidence="2">MurG-like transferase</fullName>
        <ecNumber evidence="2">2.4.1.278</ecNumber>
    </submittedName>
</protein>
<dbReference type="EC" id="2.4.1.278" evidence="2"/>
<dbReference type="GO" id="GO:0016757">
    <property type="term" value="F:glycosyltransferase activity"/>
    <property type="evidence" value="ECO:0007669"/>
    <property type="project" value="UniProtKB-KW"/>
</dbReference>
<keyword evidence="2" id="KW-0808">Transferase</keyword>
<proteinExistence type="predicted"/>
<dbReference type="PANTHER" id="PTHR48050:SF13">
    <property type="entry name" value="STEROL 3-BETA-GLUCOSYLTRANSFERASE UGT80A2"/>
    <property type="match status" value="1"/>
</dbReference>
<evidence type="ECO:0000259" key="1">
    <source>
        <dbReference type="Pfam" id="PF06722"/>
    </source>
</evidence>
<dbReference type="InterPro" id="IPR010610">
    <property type="entry name" value="EryCIII-like_C"/>
</dbReference>
<accession>A0A5C6A2Z4</accession>
<dbReference type="Pfam" id="PF06722">
    <property type="entry name" value="EryCIII-like_C"/>
    <property type="match status" value="1"/>
</dbReference>
<dbReference type="InterPro" id="IPR050426">
    <property type="entry name" value="Glycosyltransferase_28"/>
</dbReference>
<dbReference type="SUPFAM" id="SSF53756">
    <property type="entry name" value="UDP-Glycosyltransferase/glycogen phosphorylase"/>
    <property type="match status" value="1"/>
</dbReference>